<dbReference type="GO" id="GO:0003676">
    <property type="term" value="F:nucleic acid binding"/>
    <property type="evidence" value="ECO:0007669"/>
    <property type="project" value="InterPro"/>
</dbReference>
<name>A0A9P5NJK0_GYMJU</name>
<evidence type="ECO:0000259" key="4">
    <source>
        <dbReference type="SMART" id="SM00479"/>
    </source>
</evidence>
<keyword evidence="6" id="KW-1185">Reference proteome</keyword>
<dbReference type="InterPro" id="IPR013520">
    <property type="entry name" value="Ribonucl_H"/>
</dbReference>
<dbReference type="InterPro" id="IPR012337">
    <property type="entry name" value="RNaseH-like_sf"/>
</dbReference>
<dbReference type="Proteomes" id="UP000724874">
    <property type="component" value="Unassembled WGS sequence"/>
</dbReference>
<dbReference type="Gene3D" id="3.30.420.10">
    <property type="entry name" value="Ribonuclease H-like superfamily/Ribonuclease H"/>
    <property type="match status" value="1"/>
</dbReference>
<dbReference type="PANTHER" id="PTHR23044">
    <property type="entry name" value="3'-5' EXONUCLEASE ERI1-RELATED"/>
    <property type="match status" value="1"/>
</dbReference>
<keyword evidence="3 5" id="KW-0269">Exonuclease</keyword>
<dbReference type="Pfam" id="PF00929">
    <property type="entry name" value="RNase_T"/>
    <property type="match status" value="1"/>
</dbReference>
<organism evidence="5 6">
    <name type="scientific">Gymnopilus junonius</name>
    <name type="common">Spectacular rustgill mushroom</name>
    <name type="synonym">Gymnopilus spectabilis subsp. junonius</name>
    <dbReference type="NCBI Taxonomy" id="109634"/>
    <lineage>
        <taxon>Eukaryota</taxon>
        <taxon>Fungi</taxon>
        <taxon>Dikarya</taxon>
        <taxon>Basidiomycota</taxon>
        <taxon>Agaricomycotina</taxon>
        <taxon>Agaricomycetes</taxon>
        <taxon>Agaricomycetidae</taxon>
        <taxon>Agaricales</taxon>
        <taxon>Agaricineae</taxon>
        <taxon>Hymenogastraceae</taxon>
        <taxon>Gymnopilus</taxon>
    </lineage>
</organism>
<dbReference type="EMBL" id="JADNYJ010000054">
    <property type="protein sequence ID" value="KAF8898235.1"/>
    <property type="molecule type" value="Genomic_DNA"/>
</dbReference>
<dbReference type="InterPro" id="IPR051274">
    <property type="entry name" value="3-5_Exoribonuclease"/>
</dbReference>
<dbReference type="PANTHER" id="PTHR23044:SF61">
    <property type="entry name" value="3'-5' EXORIBONUCLEASE 1-RELATED"/>
    <property type="match status" value="1"/>
</dbReference>
<proteinExistence type="predicted"/>
<evidence type="ECO:0000313" key="5">
    <source>
        <dbReference type="EMBL" id="KAF8898235.1"/>
    </source>
</evidence>
<gene>
    <name evidence="5" type="ORF">CPB84DRAFT_1681381</name>
</gene>
<evidence type="ECO:0000313" key="6">
    <source>
        <dbReference type="Proteomes" id="UP000724874"/>
    </source>
</evidence>
<dbReference type="AlphaFoldDB" id="A0A9P5NJK0"/>
<sequence length="236" mass="27074">MAVFLRRASTSAGLGRNGASTLQYLLVLDFEATCWESGTRKNQEIIEFPTLLYDIKEKSVQATFHKYVRPLQDPKLSEFCMELTGISQETVDDAEPFPSVWRSFHSFLERHEVFKDPSAYSFLCCGDWDIRSMLPTQLAYEASVFKDPDALQVQLLRPPLGDRWINIKKVLQKRHQLKHAKGMMGMLSRLGISHEGRHHSGIDDARNIARIVQKMQEDGWKPSPQDFTWMSGSPRT</sequence>
<dbReference type="SUPFAM" id="SSF53098">
    <property type="entry name" value="Ribonuclease H-like"/>
    <property type="match status" value="1"/>
</dbReference>
<evidence type="ECO:0000256" key="1">
    <source>
        <dbReference type="ARBA" id="ARBA00022722"/>
    </source>
</evidence>
<keyword evidence="1" id="KW-0540">Nuclease</keyword>
<keyword evidence="2" id="KW-0378">Hydrolase</keyword>
<dbReference type="CDD" id="cd06133">
    <property type="entry name" value="ERI-1_3'hExo_like"/>
    <property type="match status" value="1"/>
</dbReference>
<reference evidence="5" key="1">
    <citation type="submission" date="2020-11" db="EMBL/GenBank/DDBJ databases">
        <authorList>
            <consortium name="DOE Joint Genome Institute"/>
            <person name="Ahrendt S."/>
            <person name="Riley R."/>
            <person name="Andreopoulos W."/>
            <person name="LaButti K."/>
            <person name="Pangilinan J."/>
            <person name="Ruiz-duenas F.J."/>
            <person name="Barrasa J.M."/>
            <person name="Sanchez-Garcia M."/>
            <person name="Camarero S."/>
            <person name="Miyauchi S."/>
            <person name="Serrano A."/>
            <person name="Linde D."/>
            <person name="Babiker R."/>
            <person name="Drula E."/>
            <person name="Ayuso-Fernandez I."/>
            <person name="Pacheco R."/>
            <person name="Padilla G."/>
            <person name="Ferreira P."/>
            <person name="Barriuso J."/>
            <person name="Kellner H."/>
            <person name="Castanera R."/>
            <person name="Alfaro M."/>
            <person name="Ramirez L."/>
            <person name="Pisabarro A.G."/>
            <person name="Kuo A."/>
            <person name="Tritt A."/>
            <person name="Lipzen A."/>
            <person name="He G."/>
            <person name="Yan M."/>
            <person name="Ng V."/>
            <person name="Cullen D."/>
            <person name="Martin F."/>
            <person name="Rosso M.-N."/>
            <person name="Henrissat B."/>
            <person name="Hibbett D."/>
            <person name="Martinez A.T."/>
            <person name="Grigoriev I.V."/>
        </authorList>
    </citation>
    <scope>NUCLEOTIDE SEQUENCE</scope>
    <source>
        <strain evidence="5">AH 44721</strain>
    </source>
</reference>
<evidence type="ECO:0000256" key="3">
    <source>
        <dbReference type="ARBA" id="ARBA00022839"/>
    </source>
</evidence>
<feature type="domain" description="Exonuclease" evidence="4">
    <location>
        <begin position="24"/>
        <end position="221"/>
    </location>
</feature>
<protein>
    <submittedName>
        <fullName evidence="5">Exonuclease</fullName>
    </submittedName>
</protein>
<dbReference type="OrthoDB" id="448399at2759"/>
<evidence type="ECO:0000256" key="2">
    <source>
        <dbReference type="ARBA" id="ARBA00022801"/>
    </source>
</evidence>
<dbReference type="GO" id="GO:0000175">
    <property type="term" value="F:3'-5'-RNA exonuclease activity"/>
    <property type="evidence" value="ECO:0007669"/>
    <property type="project" value="InterPro"/>
</dbReference>
<accession>A0A9P5NJK0</accession>
<dbReference type="InterPro" id="IPR036397">
    <property type="entry name" value="RNaseH_sf"/>
</dbReference>
<dbReference type="SMART" id="SM00479">
    <property type="entry name" value="EXOIII"/>
    <property type="match status" value="1"/>
</dbReference>
<dbReference type="InterPro" id="IPR047201">
    <property type="entry name" value="ERI-1_3'hExo-like"/>
</dbReference>
<comment type="caution">
    <text evidence="5">The sequence shown here is derived from an EMBL/GenBank/DDBJ whole genome shotgun (WGS) entry which is preliminary data.</text>
</comment>